<reference evidence="1 2" key="1">
    <citation type="journal article" date="2024" name="Plant J.">
        <title>Genome sequences and population genomics reveal climatic adaptation and genomic divergence between two closely related sweetgum species.</title>
        <authorList>
            <person name="Xu W.Q."/>
            <person name="Ren C.Q."/>
            <person name="Zhang X.Y."/>
            <person name="Comes H.P."/>
            <person name="Liu X.H."/>
            <person name="Li Y.G."/>
            <person name="Kettle C.J."/>
            <person name="Jalonen R."/>
            <person name="Gaisberger H."/>
            <person name="Ma Y.Z."/>
            <person name="Qiu Y.X."/>
        </authorList>
    </citation>
    <scope>NUCLEOTIDE SEQUENCE [LARGE SCALE GENOMIC DNA]</scope>
    <source>
        <strain evidence="1">Hangzhou</strain>
    </source>
</reference>
<evidence type="ECO:0000313" key="1">
    <source>
        <dbReference type="EMBL" id="KAK9269630.1"/>
    </source>
</evidence>
<dbReference type="SMART" id="SM00367">
    <property type="entry name" value="LRR_CC"/>
    <property type="match status" value="1"/>
</dbReference>
<proteinExistence type="predicted"/>
<evidence type="ECO:0008006" key="3">
    <source>
        <dbReference type="Google" id="ProtNLM"/>
    </source>
</evidence>
<dbReference type="EMBL" id="JBBPBK010000015">
    <property type="protein sequence ID" value="KAK9269630.1"/>
    <property type="molecule type" value="Genomic_DNA"/>
</dbReference>
<gene>
    <name evidence="1" type="ORF">L1049_001407</name>
</gene>
<dbReference type="AlphaFoldDB" id="A0AAP0ND89"/>
<dbReference type="InterPro" id="IPR032675">
    <property type="entry name" value="LRR_dom_sf"/>
</dbReference>
<comment type="caution">
    <text evidence="1">The sequence shown here is derived from an EMBL/GenBank/DDBJ whole genome shotgun (WGS) entry which is preliminary data.</text>
</comment>
<dbReference type="FunFam" id="3.80.10.10:FF:000552">
    <property type="entry name" value="RNI-like superfamily protein"/>
    <property type="match status" value="1"/>
</dbReference>
<name>A0AAP0ND89_LIQFO</name>
<protein>
    <recommendedName>
        <fullName evidence="3">RNI-like superfamily protein</fullName>
    </recommendedName>
</protein>
<organism evidence="1 2">
    <name type="scientific">Liquidambar formosana</name>
    <name type="common">Formosan gum</name>
    <dbReference type="NCBI Taxonomy" id="63359"/>
    <lineage>
        <taxon>Eukaryota</taxon>
        <taxon>Viridiplantae</taxon>
        <taxon>Streptophyta</taxon>
        <taxon>Embryophyta</taxon>
        <taxon>Tracheophyta</taxon>
        <taxon>Spermatophyta</taxon>
        <taxon>Magnoliopsida</taxon>
        <taxon>eudicotyledons</taxon>
        <taxon>Gunneridae</taxon>
        <taxon>Pentapetalae</taxon>
        <taxon>Saxifragales</taxon>
        <taxon>Altingiaceae</taxon>
        <taxon>Liquidambar</taxon>
    </lineage>
</organism>
<dbReference type="Gene3D" id="3.80.10.10">
    <property type="entry name" value="Ribonuclease Inhibitor"/>
    <property type="match status" value="1"/>
</dbReference>
<dbReference type="SUPFAM" id="SSF52047">
    <property type="entry name" value="RNI-like"/>
    <property type="match status" value="1"/>
</dbReference>
<evidence type="ECO:0000313" key="2">
    <source>
        <dbReference type="Proteomes" id="UP001415857"/>
    </source>
</evidence>
<accession>A0AAP0ND89</accession>
<sequence>MKLDPPHISKKLDLNLSSKSKPHKHNTISTAQFSRLPLEKTKPPTLVSLCLGVIGKHFEDIIADLGEIAINFPADIKMAMAAIARRRKLLNDDIIYSLAESSWEILDISGSDVSDFGLAKVAEICKFLRAVDISRCSKITAIGVSELVRHCHSLETLRCGGCPRSDHTARRCLGILKPKLNDVEGESWEELDTTEIGDGAQSLRWLIWPKIDNDSLECLNTECPRIKVNPKPSPFGFRGIEVPREAFSNMALDDPVVKDIDPITWAVCGFTPRATSSSVSSPCDLPMAEKFRLAFVERDTRLAPKRAKNARQHQRRAKREWVMTSTEAKAIDLASKMSKSLHSWN</sequence>
<dbReference type="Proteomes" id="UP001415857">
    <property type="component" value="Unassembled WGS sequence"/>
</dbReference>
<keyword evidence="2" id="KW-1185">Reference proteome</keyword>
<dbReference type="InterPro" id="IPR006553">
    <property type="entry name" value="Leu-rich_rpt_Cys-con_subtyp"/>
</dbReference>